<accession>A0A418R4Y3</accession>
<dbReference type="SMART" id="SM01321">
    <property type="entry name" value="Y1_Tnp"/>
    <property type="match status" value="1"/>
</dbReference>
<sequence>MTEPELFRETYRVASTRLPGYDYGQSGAYFVTVCTHDRQPYFGTVEVPAEGWDAAWVRPTVLGQRVLSGWASISTFASFVTLDAFVLMPDHVHGVLLFDKKEPNGPPLPYENRFGPQRQNLASVMRGFKSGVTTFARIQGLAFQWQARFHDRIVRSDDEMTRIRQYIETNPSRWEKEWDNGEGLYR</sequence>
<dbReference type="GO" id="GO:0043565">
    <property type="term" value="F:sequence-specific DNA binding"/>
    <property type="evidence" value="ECO:0007669"/>
    <property type="project" value="TreeGrafter"/>
</dbReference>
<dbReference type="SUPFAM" id="SSF143422">
    <property type="entry name" value="Transposase IS200-like"/>
    <property type="match status" value="1"/>
</dbReference>
<dbReference type="InterPro" id="IPR036515">
    <property type="entry name" value="Transposase_17_sf"/>
</dbReference>
<dbReference type="PANTHER" id="PTHR36966:SF1">
    <property type="entry name" value="REP-ASSOCIATED TYROSINE TRANSPOSASE"/>
    <property type="match status" value="1"/>
</dbReference>
<dbReference type="InterPro" id="IPR002686">
    <property type="entry name" value="Transposase_17"/>
</dbReference>
<evidence type="ECO:0000313" key="3">
    <source>
        <dbReference type="Proteomes" id="UP000284250"/>
    </source>
</evidence>
<evidence type="ECO:0000313" key="2">
    <source>
        <dbReference type="EMBL" id="RIY12401.1"/>
    </source>
</evidence>
<evidence type="ECO:0000259" key="1">
    <source>
        <dbReference type="SMART" id="SM01321"/>
    </source>
</evidence>
<reference evidence="2 3" key="1">
    <citation type="submission" date="2019-01" db="EMBL/GenBank/DDBJ databases">
        <title>Hymenobacter humicola sp. nov., isolated from soils in Antarctica.</title>
        <authorList>
            <person name="Sedlacek I."/>
            <person name="Holochova P."/>
            <person name="Kralova S."/>
            <person name="Pantucek R."/>
            <person name="Stankova E."/>
            <person name="Vrbovska V."/>
            <person name="Kristofova L."/>
            <person name="Svec P."/>
            <person name="Busse H.-J."/>
        </authorList>
    </citation>
    <scope>NUCLEOTIDE SEQUENCE [LARGE SCALE GENOMIC DNA]</scope>
    <source>
        <strain evidence="2 3">CCM 8852</strain>
    </source>
</reference>
<dbReference type="GO" id="GO:0004803">
    <property type="term" value="F:transposase activity"/>
    <property type="evidence" value="ECO:0007669"/>
    <property type="project" value="InterPro"/>
</dbReference>
<name>A0A418R4Y3_9BACT</name>
<protein>
    <recommendedName>
        <fullName evidence="1">Transposase IS200-like domain-containing protein</fullName>
    </recommendedName>
</protein>
<dbReference type="OrthoDB" id="9794403at2"/>
<dbReference type="Gene3D" id="3.30.70.1290">
    <property type="entry name" value="Transposase IS200-like"/>
    <property type="match status" value="1"/>
</dbReference>
<organism evidence="2 3">
    <name type="scientific">Hymenobacter rubripertinctus</name>
    <dbReference type="NCBI Taxonomy" id="2029981"/>
    <lineage>
        <taxon>Bacteria</taxon>
        <taxon>Pseudomonadati</taxon>
        <taxon>Bacteroidota</taxon>
        <taxon>Cytophagia</taxon>
        <taxon>Cytophagales</taxon>
        <taxon>Hymenobacteraceae</taxon>
        <taxon>Hymenobacter</taxon>
    </lineage>
</organism>
<dbReference type="Proteomes" id="UP000284250">
    <property type="component" value="Unassembled WGS sequence"/>
</dbReference>
<dbReference type="GO" id="GO:0006313">
    <property type="term" value="P:DNA transposition"/>
    <property type="evidence" value="ECO:0007669"/>
    <property type="project" value="InterPro"/>
</dbReference>
<keyword evidence="3" id="KW-1185">Reference proteome</keyword>
<dbReference type="PANTHER" id="PTHR36966">
    <property type="entry name" value="REP-ASSOCIATED TYROSINE TRANSPOSASE"/>
    <property type="match status" value="1"/>
</dbReference>
<gene>
    <name evidence="2" type="ORF">D0T11_05155</name>
</gene>
<dbReference type="RefSeq" id="WP_119654717.1">
    <property type="nucleotide sequence ID" value="NZ_JBHUOI010000034.1"/>
</dbReference>
<feature type="domain" description="Transposase IS200-like" evidence="1">
    <location>
        <begin position="24"/>
        <end position="170"/>
    </location>
</feature>
<dbReference type="AlphaFoldDB" id="A0A418R4Y3"/>
<comment type="caution">
    <text evidence="2">The sequence shown here is derived from an EMBL/GenBank/DDBJ whole genome shotgun (WGS) entry which is preliminary data.</text>
</comment>
<dbReference type="InterPro" id="IPR052715">
    <property type="entry name" value="RAYT_transposase"/>
</dbReference>
<dbReference type="EMBL" id="QYCN01000005">
    <property type="protein sequence ID" value="RIY12401.1"/>
    <property type="molecule type" value="Genomic_DNA"/>
</dbReference>
<proteinExistence type="predicted"/>